<dbReference type="RefSeq" id="WP_136726064.1">
    <property type="nucleotide sequence ID" value="NZ_SUMC01000024.1"/>
</dbReference>
<dbReference type="CDD" id="cd00093">
    <property type="entry name" value="HTH_XRE"/>
    <property type="match status" value="1"/>
</dbReference>
<dbReference type="SMART" id="SM00530">
    <property type="entry name" value="HTH_XRE"/>
    <property type="match status" value="1"/>
</dbReference>
<dbReference type="Pfam" id="PF19054">
    <property type="entry name" value="DUF5753"/>
    <property type="match status" value="1"/>
</dbReference>
<name>A0A4U0SM16_9ACTN</name>
<comment type="caution">
    <text evidence="2">The sequence shown here is derived from an EMBL/GenBank/DDBJ whole genome shotgun (WGS) entry which is preliminary data.</text>
</comment>
<sequence>MSEPRPSPTAGQFVLGNRLLDLREKAGMARDGAAKVIHVSPATIHRMETAKVALKIPYVRLLLKAYGVSESEAEAFVGLVEEANKPGWWQRFHDVLPDWFSAHVSLESAASLIRLYEPYFVPGLLQTEDYARTILQTGTLGQTKPDEVERHVALRMERQALLTRPGAPRLWVILDETVLRRRVGTAAIMREQIDRLLESSRIRNVTLQIAEFAAGHHSGAHGPVALFRFDAPELPDMVYLEYLTGAVYLDERVEVASHYEAMDQIAALAAPAQRTKEILKDFRKELE</sequence>
<dbReference type="Pfam" id="PF13560">
    <property type="entry name" value="HTH_31"/>
    <property type="match status" value="1"/>
</dbReference>
<dbReference type="InterPro" id="IPR010982">
    <property type="entry name" value="Lambda_DNA-bd_dom_sf"/>
</dbReference>
<dbReference type="InterPro" id="IPR043917">
    <property type="entry name" value="DUF5753"/>
</dbReference>
<proteinExistence type="predicted"/>
<dbReference type="GO" id="GO:0003677">
    <property type="term" value="F:DNA binding"/>
    <property type="evidence" value="ECO:0007669"/>
    <property type="project" value="InterPro"/>
</dbReference>
<dbReference type="Proteomes" id="UP000305778">
    <property type="component" value="Unassembled WGS sequence"/>
</dbReference>
<dbReference type="AlphaFoldDB" id="A0A4U0SM16"/>
<dbReference type="PROSITE" id="PS50943">
    <property type="entry name" value="HTH_CROC1"/>
    <property type="match status" value="1"/>
</dbReference>
<feature type="domain" description="HTH cro/C1-type" evidence="1">
    <location>
        <begin position="19"/>
        <end position="73"/>
    </location>
</feature>
<dbReference type="SUPFAM" id="SSF47413">
    <property type="entry name" value="lambda repressor-like DNA-binding domains"/>
    <property type="match status" value="1"/>
</dbReference>
<dbReference type="OrthoDB" id="4285266at2"/>
<dbReference type="Gene3D" id="1.10.260.40">
    <property type="entry name" value="lambda repressor-like DNA-binding domains"/>
    <property type="match status" value="1"/>
</dbReference>
<reference evidence="2 3" key="1">
    <citation type="submission" date="2019-04" db="EMBL/GenBank/DDBJ databases">
        <title>Streptomyces oryziradicis sp. nov., a novel actinomycete isolated from rhizosphere soil of rice (Oryza sativa L.).</title>
        <authorList>
            <person name="Li C."/>
        </authorList>
    </citation>
    <scope>NUCLEOTIDE SEQUENCE [LARGE SCALE GENOMIC DNA]</scope>
    <source>
        <strain evidence="2 3">NEAU-C40</strain>
    </source>
</reference>
<organism evidence="2 3">
    <name type="scientific">Actinacidiphila oryziradicis</name>
    <dbReference type="NCBI Taxonomy" id="2571141"/>
    <lineage>
        <taxon>Bacteria</taxon>
        <taxon>Bacillati</taxon>
        <taxon>Actinomycetota</taxon>
        <taxon>Actinomycetes</taxon>
        <taxon>Kitasatosporales</taxon>
        <taxon>Streptomycetaceae</taxon>
        <taxon>Actinacidiphila</taxon>
    </lineage>
</organism>
<keyword evidence="3" id="KW-1185">Reference proteome</keyword>
<accession>A0A4U0SM16</accession>
<dbReference type="EMBL" id="SUMC01000024">
    <property type="protein sequence ID" value="TKA09221.1"/>
    <property type="molecule type" value="Genomic_DNA"/>
</dbReference>
<dbReference type="InterPro" id="IPR001387">
    <property type="entry name" value="Cro/C1-type_HTH"/>
</dbReference>
<gene>
    <name evidence="2" type="ORF">FCI23_24420</name>
</gene>
<protein>
    <submittedName>
        <fullName evidence="2">Helix-turn-helix domain-containing protein</fullName>
    </submittedName>
</protein>
<evidence type="ECO:0000313" key="3">
    <source>
        <dbReference type="Proteomes" id="UP000305778"/>
    </source>
</evidence>
<evidence type="ECO:0000313" key="2">
    <source>
        <dbReference type="EMBL" id="TKA09221.1"/>
    </source>
</evidence>
<evidence type="ECO:0000259" key="1">
    <source>
        <dbReference type="PROSITE" id="PS50943"/>
    </source>
</evidence>